<dbReference type="EMBL" id="JAWCUI010000007">
    <property type="protein sequence ID" value="KAL1901324.1"/>
    <property type="molecule type" value="Genomic_DNA"/>
</dbReference>
<accession>A0ABR3ZP90</accession>
<comment type="similarity">
    <text evidence="1">Belongs to the class-A beta-lactamase family.</text>
</comment>
<evidence type="ECO:0000259" key="3">
    <source>
        <dbReference type="Pfam" id="PF00144"/>
    </source>
</evidence>
<dbReference type="InterPro" id="IPR012338">
    <property type="entry name" value="Beta-lactam/transpept-like"/>
</dbReference>
<evidence type="ECO:0000256" key="2">
    <source>
        <dbReference type="ARBA" id="ARBA00022801"/>
    </source>
</evidence>
<gene>
    <name evidence="4" type="ORF">Sste5346_001729</name>
</gene>
<keyword evidence="2" id="KW-0378">Hydrolase</keyword>
<protein>
    <recommendedName>
        <fullName evidence="3">Beta-lactamase-related domain-containing protein</fullName>
    </recommendedName>
</protein>
<name>A0ABR3ZP90_9PEZI</name>
<organism evidence="4 5">
    <name type="scientific">Sporothrix stenoceras</name>
    <dbReference type="NCBI Taxonomy" id="5173"/>
    <lineage>
        <taxon>Eukaryota</taxon>
        <taxon>Fungi</taxon>
        <taxon>Dikarya</taxon>
        <taxon>Ascomycota</taxon>
        <taxon>Pezizomycotina</taxon>
        <taxon>Sordariomycetes</taxon>
        <taxon>Sordariomycetidae</taxon>
        <taxon>Ophiostomatales</taxon>
        <taxon>Ophiostomataceae</taxon>
        <taxon>Sporothrix</taxon>
    </lineage>
</organism>
<dbReference type="Proteomes" id="UP001583186">
    <property type="component" value="Unassembled WGS sequence"/>
</dbReference>
<keyword evidence="5" id="KW-1185">Reference proteome</keyword>
<proteinExistence type="inferred from homology"/>
<evidence type="ECO:0000256" key="1">
    <source>
        <dbReference type="ARBA" id="ARBA00009009"/>
    </source>
</evidence>
<evidence type="ECO:0000313" key="5">
    <source>
        <dbReference type="Proteomes" id="UP001583186"/>
    </source>
</evidence>
<dbReference type="Pfam" id="PF00144">
    <property type="entry name" value="Beta-lactamase"/>
    <property type="match status" value="1"/>
</dbReference>
<feature type="domain" description="Beta-lactamase-related" evidence="3">
    <location>
        <begin position="16"/>
        <end position="266"/>
    </location>
</feature>
<dbReference type="InterPro" id="IPR001466">
    <property type="entry name" value="Beta-lactam-related"/>
</dbReference>
<dbReference type="InterPro" id="IPR050789">
    <property type="entry name" value="Diverse_Enzym_Activities"/>
</dbReference>
<dbReference type="PANTHER" id="PTHR43283:SF17">
    <property type="entry name" value="(LOVD), PUTATIVE (AFU_ORTHOLOGUE AFUA_5G00920)-RELATED"/>
    <property type="match status" value="1"/>
</dbReference>
<dbReference type="SUPFAM" id="SSF56601">
    <property type="entry name" value="beta-lactamase/transpeptidase-like"/>
    <property type="match status" value="1"/>
</dbReference>
<evidence type="ECO:0000313" key="4">
    <source>
        <dbReference type="EMBL" id="KAL1901324.1"/>
    </source>
</evidence>
<sequence length="394" mass="43801">MEDFQAELSKATDPVEGHLLGAVAMVSDNKAGRQRLSEDSPPLDDDCTISLYSAGRFFTKVAALQLVERGLIGLDDPIKKHVPELEQCRVLEKKEDGTTVDHPPSRDITLRDILLNTSGICGNYSYKELLGVEQDAPEIPSLVFAPDTHDLARNNITHLFYEPGQGYYYGGCIYMVQLLVERLGGERRYVAYAQKHVFEALGLTSTTYVPAMTPHVWEKRLQAVERDGNSLKPCDDLTYGVTCSVSNLATIFGDLMSEDSKLLKDPALRDLLFTPQLAAGSPAHEMFLKDVTNYAFVLPLAEGEDCHKTWMQALPPAKINWTVAGAIYETDDALPGSGMPAGTVTFEGRPNIIWTMNREKGRMMLFGVQLFSLYDVRAHNLAVKFLRDSWKTFG</sequence>
<comment type="caution">
    <text evidence="4">The sequence shown here is derived from an EMBL/GenBank/DDBJ whole genome shotgun (WGS) entry which is preliminary data.</text>
</comment>
<dbReference type="PANTHER" id="PTHR43283">
    <property type="entry name" value="BETA-LACTAMASE-RELATED"/>
    <property type="match status" value="1"/>
</dbReference>
<reference evidence="4 5" key="1">
    <citation type="journal article" date="2024" name="IMA Fungus">
        <title>IMA Genome - F19 : A genome assembly and annotation guide to empower mycologists, including annotated draft genome sequences of Ceratocystis pirilliformis, Diaporthe australafricana, Fusarium ophioides, Paecilomyces lecythidis, and Sporothrix stenoceras.</title>
        <authorList>
            <person name="Aylward J."/>
            <person name="Wilson A.M."/>
            <person name="Visagie C.M."/>
            <person name="Spraker J."/>
            <person name="Barnes I."/>
            <person name="Buitendag C."/>
            <person name="Ceriani C."/>
            <person name="Del Mar Angel L."/>
            <person name="du Plessis D."/>
            <person name="Fuchs T."/>
            <person name="Gasser K."/>
            <person name="Kramer D."/>
            <person name="Li W."/>
            <person name="Munsamy K."/>
            <person name="Piso A."/>
            <person name="Price J.L."/>
            <person name="Sonnekus B."/>
            <person name="Thomas C."/>
            <person name="van der Nest A."/>
            <person name="van Dijk A."/>
            <person name="van Heerden A."/>
            <person name="van Vuuren N."/>
            <person name="Yilmaz N."/>
            <person name="Duong T.A."/>
            <person name="van der Merwe N.A."/>
            <person name="Wingfield M.J."/>
            <person name="Wingfield B.D."/>
        </authorList>
    </citation>
    <scope>NUCLEOTIDE SEQUENCE [LARGE SCALE GENOMIC DNA]</scope>
    <source>
        <strain evidence="4 5">CMW 5346</strain>
    </source>
</reference>
<dbReference type="Gene3D" id="3.40.710.10">
    <property type="entry name" value="DD-peptidase/beta-lactamase superfamily"/>
    <property type="match status" value="1"/>
</dbReference>